<dbReference type="EMBL" id="CR382135">
    <property type="protein sequence ID" value="CAG86049.2"/>
    <property type="molecule type" value="Genomic_DNA"/>
</dbReference>
<protein>
    <submittedName>
        <fullName evidence="1">DEHA2C07106p</fullName>
    </submittedName>
</protein>
<evidence type="ECO:0000313" key="1">
    <source>
        <dbReference type="EMBL" id="CAG86049.2"/>
    </source>
</evidence>
<accession>Q6BUX8</accession>
<dbReference type="AlphaFoldDB" id="Q6BUX8"/>
<dbReference type="InParanoid" id="Q6BUX8"/>
<dbReference type="RefSeq" id="XP_457991.2">
    <property type="nucleotide sequence ID" value="XM_457991.1"/>
</dbReference>
<organism evidence="1 2">
    <name type="scientific">Debaryomyces hansenii (strain ATCC 36239 / CBS 767 / BCRC 21394 / JCM 1990 / NBRC 0083 / IGC 2968)</name>
    <name type="common">Yeast</name>
    <name type="synonym">Torulaspora hansenii</name>
    <dbReference type="NCBI Taxonomy" id="284592"/>
    <lineage>
        <taxon>Eukaryota</taxon>
        <taxon>Fungi</taxon>
        <taxon>Dikarya</taxon>
        <taxon>Ascomycota</taxon>
        <taxon>Saccharomycotina</taxon>
        <taxon>Pichiomycetes</taxon>
        <taxon>Debaryomycetaceae</taxon>
        <taxon>Debaryomyces</taxon>
    </lineage>
</organism>
<dbReference type="VEuPathDB" id="FungiDB:DEHA2C07106g"/>
<dbReference type="KEGG" id="dha:DEHA2C07106g"/>
<reference evidence="1 2" key="1">
    <citation type="journal article" date="2004" name="Nature">
        <title>Genome evolution in yeasts.</title>
        <authorList>
            <consortium name="Genolevures"/>
            <person name="Dujon B."/>
            <person name="Sherman D."/>
            <person name="Fischer G."/>
            <person name="Durrens P."/>
            <person name="Casaregola S."/>
            <person name="Lafontaine I."/>
            <person name="de Montigny J."/>
            <person name="Marck C."/>
            <person name="Neuveglise C."/>
            <person name="Talla E."/>
            <person name="Goffard N."/>
            <person name="Frangeul L."/>
            <person name="Aigle M."/>
            <person name="Anthouard V."/>
            <person name="Babour A."/>
            <person name="Barbe V."/>
            <person name="Barnay S."/>
            <person name="Blanchin S."/>
            <person name="Beckerich J.M."/>
            <person name="Beyne E."/>
            <person name="Bleykasten C."/>
            <person name="Boisrame A."/>
            <person name="Boyer J."/>
            <person name="Cattolico L."/>
            <person name="Confanioleri F."/>
            <person name="de Daruvar A."/>
            <person name="Despons L."/>
            <person name="Fabre E."/>
            <person name="Fairhead C."/>
            <person name="Ferry-Dumazet H."/>
            <person name="Groppi A."/>
            <person name="Hantraye F."/>
            <person name="Hennequin C."/>
            <person name="Jauniaux N."/>
            <person name="Joyet P."/>
            <person name="Kachouri R."/>
            <person name="Kerrest A."/>
            <person name="Koszul R."/>
            <person name="Lemaire M."/>
            <person name="Lesur I."/>
            <person name="Ma L."/>
            <person name="Muller H."/>
            <person name="Nicaud J.M."/>
            <person name="Nikolski M."/>
            <person name="Oztas S."/>
            <person name="Ozier-Kalogeropoulos O."/>
            <person name="Pellenz S."/>
            <person name="Potier S."/>
            <person name="Richard G.F."/>
            <person name="Straub M.L."/>
            <person name="Suleau A."/>
            <person name="Swennene D."/>
            <person name="Tekaia F."/>
            <person name="Wesolowski-Louvel M."/>
            <person name="Westhof E."/>
            <person name="Wirth B."/>
            <person name="Zeniou-Meyer M."/>
            <person name="Zivanovic I."/>
            <person name="Bolotin-Fukuhara M."/>
            <person name="Thierry A."/>
            <person name="Bouchier C."/>
            <person name="Caudron B."/>
            <person name="Scarpelli C."/>
            <person name="Gaillardin C."/>
            <person name="Weissenbach J."/>
            <person name="Wincker P."/>
            <person name="Souciet J.L."/>
        </authorList>
    </citation>
    <scope>NUCLEOTIDE SEQUENCE [LARGE SCALE GENOMIC DNA]</scope>
    <source>
        <strain evidence="2">ATCC 36239 / CBS 767 / BCRC 21394 / JCM 1990 / NBRC 0083 / IGC 2968</strain>
    </source>
</reference>
<proteinExistence type="predicted"/>
<dbReference type="eggNOG" id="ENOG502S1JX">
    <property type="taxonomic scope" value="Eukaryota"/>
</dbReference>
<dbReference type="STRING" id="284592.Q6BUX8"/>
<sequence>MSSKLSKGASNRLLNLLYTTTSTEIATKVPIVSKYLYQQDETLTNEKPNEKAKGSILDGLMENEWKQKPLETAVEDLPKTNAARRKSNILKFNCQNSFISYNDFYNIYPINRERKYYLSDELRKGIQFKVVKARNPINLLPTGAYYLIFPNYKHACVYWLETIDKQINGFDLNFEFVGATANELKYMSSPLLDSSINELLHNHKIRIEKTIGNTPIQNIFQHSPYKSSIITQIMNLEKKKIENYEYLDSDPLYGPIIDLIDTNSRVASVLVRNLPFGLSKHALPKLLWDYELAPLAKFSNCFTTIVNDPINQVHLNLIRFANKDNAQRFVRNFHGRKWESVQSEKEKKFYEPILCEIVD</sequence>
<gene>
    <name evidence="1" type="ordered locus">DEHA2C07106g</name>
</gene>
<dbReference type="GeneID" id="2900229"/>
<dbReference type="Proteomes" id="UP000000599">
    <property type="component" value="Chromosome C"/>
</dbReference>
<dbReference type="FunCoup" id="Q6BUX8">
    <property type="interactions" value="39"/>
</dbReference>
<keyword evidence="2" id="KW-1185">Reference proteome</keyword>
<name>Q6BUX8_DEBHA</name>
<dbReference type="OMA" id="FYQPLLC"/>
<dbReference type="HOGENOM" id="CLU_065835_0_0_1"/>
<evidence type="ECO:0000313" key="2">
    <source>
        <dbReference type="Proteomes" id="UP000000599"/>
    </source>
</evidence>
<dbReference type="OrthoDB" id="3980520at2759"/>